<reference evidence="1 2" key="1">
    <citation type="submission" date="2020-02" db="EMBL/GenBank/DDBJ databases">
        <title>Draft genome sequence of Haematococcus lacustris strain NIES-144.</title>
        <authorList>
            <person name="Morimoto D."/>
            <person name="Nakagawa S."/>
            <person name="Yoshida T."/>
            <person name="Sawayama S."/>
        </authorList>
    </citation>
    <scope>NUCLEOTIDE SEQUENCE [LARGE SCALE GENOMIC DNA]</scope>
    <source>
        <strain evidence="1 2">NIES-144</strain>
    </source>
</reference>
<comment type="caution">
    <text evidence="1">The sequence shown here is derived from an EMBL/GenBank/DDBJ whole genome shotgun (WGS) entry which is preliminary data.</text>
</comment>
<name>A0A6A0A6U8_HAELA</name>
<sequence length="190" mass="21455">MSDGGHEQHQLTPELHGRGQAAVGKVKLCDALAQWRQCQDKRHSHIHVEHEHSSPAAMLQRLQHSHQLLQLHLWATQPQGLDPHWHLASLRQPVSSSRCQLQGASARELRSFWQELNWMLVWQKGLVFTSHFLGQQSELLEPGRMEQVVQGGCPWLREWHSRGVTGRSSSGSCPSSVEQVWGCSSESCKG</sequence>
<evidence type="ECO:0000313" key="1">
    <source>
        <dbReference type="EMBL" id="GFH28223.1"/>
    </source>
</evidence>
<protein>
    <submittedName>
        <fullName evidence="1">Uncharacterized protein</fullName>
    </submittedName>
</protein>
<dbReference type="Proteomes" id="UP000485058">
    <property type="component" value="Unassembled WGS sequence"/>
</dbReference>
<proteinExistence type="predicted"/>
<evidence type="ECO:0000313" key="2">
    <source>
        <dbReference type="Proteomes" id="UP000485058"/>
    </source>
</evidence>
<organism evidence="1 2">
    <name type="scientific">Haematococcus lacustris</name>
    <name type="common">Green alga</name>
    <name type="synonym">Haematococcus pluvialis</name>
    <dbReference type="NCBI Taxonomy" id="44745"/>
    <lineage>
        <taxon>Eukaryota</taxon>
        <taxon>Viridiplantae</taxon>
        <taxon>Chlorophyta</taxon>
        <taxon>core chlorophytes</taxon>
        <taxon>Chlorophyceae</taxon>
        <taxon>CS clade</taxon>
        <taxon>Chlamydomonadales</taxon>
        <taxon>Haematococcaceae</taxon>
        <taxon>Haematococcus</taxon>
    </lineage>
</organism>
<dbReference type="EMBL" id="BLLF01003789">
    <property type="protein sequence ID" value="GFH28223.1"/>
    <property type="molecule type" value="Genomic_DNA"/>
</dbReference>
<accession>A0A6A0A6U8</accession>
<keyword evidence="2" id="KW-1185">Reference proteome</keyword>
<gene>
    <name evidence="1" type="ORF">HaLaN_26678</name>
</gene>
<dbReference type="AlphaFoldDB" id="A0A6A0A6U8"/>